<feature type="non-terminal residue" evidence="4">
    <location>
        <position position="1"/>
    </location>
</feature>
<dbReference type="OrthoDB" id="5981550at2759"/>
<feature type="repeat" description="RCC1" evidence="2">
    <location>
        <begin position="77"/>
        <end position="135"/>
    </location>
</feature>
<dbReference type="Pfam" id="PF25390">
    <property type="entry name" value="WD40_RLD"/>
    <property type="match status" value="1"/>
</dbReference>
<dbReference type="Proteomes" id="UP000265618">
    <property type="component" value="Unassembled WGS sequence"/>
</dbReference>
<accession>A0A9K3D854</accession>
<name>A0A9K3D854_9EUKA</name>
<evidence type="ECO:0000256" key="1">
    <source>
        <dbReference type="ARBA" id="ARBA00022737"/>
    </source>
</evidence>
<dbReference type="InterPro" id="IPR000408">
    <property type="entry name" value="Reg_chr_condens"/>
</dbReference>
<reference evidence="4 5" key="1">
    <citation type="journal article" date="2018" name="PLoS ONE">
        <title>The draft genome of Kipferlia bialata reveals reductive genome evolution in fornicate parasites.</title>
        <authorList>
            <person name="Tanifuji G."/>
            <person name="Takabayashi S."/>
            <person name="Kume K."/>
            <person name="Takagi M."/>
            <person name="Nakayama T."/>
            <person name="Kamikawa R."/>
            <person name="Inagaki Y."/>
            <person name="Hashimoto T."/>
        </authorList>
    </citation>
    <scope>NUCLEOTIDE SEQUENCE [LARGE SCALE GENOMIC DNA]</scope>
    <source>
        <strain evidence="4">NY0173</strain>
    </source>
</reference>
<evidence type="ECO:0000256" key="2">
    <source>
        <dbReference type="PROSITE-ProRule" id="PRU00235"/>
    </source>
</evidence>
<dbReference type="PROSITE" id="PS50012">
    <property type="entry name" value="RCC1_3"/>
    <property type="match status" value="4"/>
</dbReference>
<dbReference type="AlphaFoldDB" id="A0A9K3D854"/>
<organism evidence="4 5">
    <name type="scientific">Kipferlia bialata</name>
    <dbReference type="NCBI Taxonomy" id="797122"/>
    <lineage>
        <taxon>Eukaryota</taxon>
        <taxon>Metamonada</taxon>
        <taxon>Carpediemonas-like organisms</taxon>
        <taxon>Kipferlia</taxon>
    </lineage>
</organism>
<dbReference type="PROSITE" id="PS00626">
    <property type="entry name" value="RCC1_2"/>
    <property type="match status" value="1"/>
</dbReference>
<feature type="repeat" description="RCC1" evidence="2">
    <location>
        <begin position="23"/>
        <end position="76"/>
    </location>
</feature>
<dbReference type="SUPFAM" id="SSF50985">
    <property type="entry name" value="RCC1/BLIP-II"/>
    <property type="match status" value="1"/>
</dbReference>
<dbReference type="Gene3D" id="2.130.10.30">
    <property type="entry name" value="Regulator of chromosome condensation 1/beta-lactamase-inhibitor protein II"/>
    <property type="match status" value="2"/>
</dbReference>
<evidence type="ECO:0000259" key="3">
    <source>
        <dbReference type="Pfam" id="PF25390"/>
    </source>
</evidence>
<dbReference type="PRINTS" id="PR00633">
    <property type="entry name" value="RCCNDNSATION"/>
</dbReference>
<gene>
    <name evidence="4" type="ORF">KIPB_011890</name>
</gene>
<dbReference type="EMBL" id="BDIP01005031">
    <property type="protein sequence ID" value="GIQ89425.1"/>
    <property type="molecule type" value="Genomic_DNA"/>
</dbReference>
<feature type="repeat" description="RCC1" evidence="2">
    <location>
        <begin position="136"/>
        <end position="189"/>
    </location>
</feature>
<keyword evidence="5" id="KW-1185">Reference proteome</keyword>
<dbReference type="InterPro" id="IPR058923">
    <property type="entry name" value="RCC1-like_dom"/>
</dbReference>
<evidence type="ECO:0000313" key="5">
    <source>
        <dbReference type="Proteomes" id="UP000265618"/>
    </source>
</evidence>
<dbReference type="PANTHER" id="PTHR22870:SF408">
    <property type="entry name" value="OS09G0560450 PROTEIN"/>
    <property type="match status" value="1"/>
</dbReference>
<proteinExistence type="predicted"/>
<sequence length="253" mass="26369">FAPAHPVMACGGHAHSAVLTNEGTLYAMGSNTYGQLGLGTVDEEETPSPVGMAYFNGKRIISIACGYSHTLVVDEDNTVWAFGANESYQLGQGDTQDRDRPVPVTFPASHGGISMRGVPVTVHAYGSASYVLTSEGQLWSFGQNDSGQGGIGSQNGIPYPVLVDMSALPSASVLSVGPGLNHCLALLSTGDVVAWGSNEYGQLGVGRDGSQLQWSTTPVKVHATWGPDTPVSLDGGDRHSLVLTESGILLSMY</sequence>
<feature type="repeat" description="RCC1" evidence="2">
    <location>
        <begin position="190"/>
        <end position="246"/>
    </location>
</feature>
<protein>
    <recommendedName>
        <fullName evidence="3">RCC1-like domain-containing protein</fullName>
    </recommendedName>
</protein>
<dbReference type="PANTHER" id="PTHR22870">
    <property type="entry name" value="REGULATOR OF CHROMOSOME CONDENSATION"/>
    <property type="match status" value="1"/>
</dbReference>
<feature type="domain" description="RCC1-like" evidence="3">
    <location>
        <begin position="9"/>
        <end position="251"/>
    </location>
</feature>
<dbReference type="InterPro" id="IPR051210">
    <property type="entry name" value="Ub_ligase/GEF_domain"/>
</dbReference>
<evidence type="ECO:0000313" key="4">
    <source>
        <dbReference type="EMBL" id="GIQ89425.1"/>
    </source>
</evidence>
<dbReference type="InterPro" id="IPR009091">
    <property type="entry name" value="RCC1/BLIP-II"/>
</dbReference>
<keyword evidence="1" id="KW-0677">Repeat</keyword>
<comment type="caution">
    <text evidence="4">The sequence shown here is derived from an EMBL/GenBank/DDBJ whole genome shotgun (WGS) entry which is preliminary data.</text>
</comment>